<feature type="transmembrane region" description="Helical" evidence="8">
    <location>
        <begin position="7"/>
        <end position="29"/>
    </location>
</feature>
<dbReference type="Pfam" id="PF07690">
    <property type="entry name" value="MFS_1"/>
    <property type="match status" value="1"/>
</dbReference>
<keyword evidence="6 8" id="KW-1133">Transmembrane helix</keyword>
<dbReference type="CDD" id="cd17388">
    <property type="entry name" value="MFS_TetA"/>
    <property type="match status" value="1"/>
</dbReference>
<dbReference type="EMBL" id="FRBM01000001">
    <property type="protein sequence ID" value="SHK79504.1"/>
    <property type="molecule type" value="Genomic_DNA"/>
</dbReference>
<dbReference type="PANTHER" id="PTHR23504:SF15">
    <property type="entry name" value="MAJOR FACILITATOR SUPERFAMILY (MFS) PROFILE DOMAIN-CONTAINING PROTEIN"/>
    <property type="match status" value="1"/>
</dbReference>
<evidence type="ECO:0000256" key="4">
    <source>
        <dbReference type="ARBA" id="ARBA00022448"/>
    </source>
</evidence>
<dbReference type="InterPro" id="IPR005829">
    <property type="entry name" value="Sugar_transporter_CS"/>
</dbReference>
<reference evidence="10 12" key="1">
    <citation type="submission" date="2016-07" db="EMBL/GenBank/DDBJ databases">
        <authorList>
            <person name="Jeong J.-J."/>
            <person name="Kim D.W."/>
            <person name="Sang M.K."/>
            <person name="Choi I.-G."/>
            <person name="Kim K.D."/>
        </authorList>
    </citation>
    <scope>NUCLEOTIDE SEQUENCE [LARGE SCALE GENOMIC DNA]</scope>
    <source>
        <strain evidence="10 12">C-26</strain>
    </source>
</reference>
<dbReference type="PANTHER" id="PTHR23504">
    <property type="entry name" value="MAJOR FACILITATOR SUPERFAMILY DOMAIN-CONTAINING PROTEIN 10"/>
    <property type="match status" value="1"/>
</dbReference>
<feature type="transmembrane region" description="Helical" evidence="8">
    <location>
        <begin position="286"/>
        <end position="303"/>
    </location>
</feature>
<dbReference type="AlphaFoldDB" id="A0A1M6VDR0"/>
<dbReference type="PROSITE" id="PS50850">
    <property type="entry name" value="MFS"/>
    <property type="match status" value="1"/>
</dbReference>
<gene>
    <name evidence="10" type="ORF">BBH99_03400</name>
    <name evidence="11" type="ORF">SAMN05444407_101170</name>
</gene>
<feature type="transmembrane region" description="Helical" evidence="8">
    <location>
        <begin position="216"/>
        <end position="234"/>
    </location>
</feature>
<evidence type="ECO:0000256" key="7">
    <source>
        <dbReference type="ARBA" id="ARBA00023136"/>
    </source>
</evidence>
<dbReference type="Proteomes" id="UP000093508">
    <property type="component" value="Unassembled WGS sequence"/>
</dbReference>
<proteinExistence type="inferred from homology"/>
<reference evidence="11 13" key="2">
    <citation type="submission" date="2016-11" db="EMBL/GenBank/DDBJ databases">
        <authorList>
            <person name="Jaros S."/>
            <person name="Januszkiewicz K."/>
            <person name="Wedrychowicz H."/>
        </authorList>
    </citation>
    <scope>NUCLEOTIDE SEQUENCE [LARGE SCALE GENOMIC DNA]</scope>
    <source>
        <strain evidence="11 13">DSM 27621</strain>
    </source>
</reference>
<evidence type="ECO:0000313" key="11">
    <source>
        <dbReference type="EMBL" id="SHK79504.1"/>
    </source>
</evidence>
<evidence type="ECO:0000259" key="9">
    <source>
        <dbReference type="PROSITE" id="PS50850"/>
    </source>
</evidence>
<feature type="transmembrane region" description="Helical" evidence="8">
    <location>
        <begin position="375"/>
        <end position="400"/>
    </location>
</feature>
<dbReference type="InterPro" id="IPR001958">
    <property type="entry name" value="Tet-R_TetA/multi-R_MdtG-like"/>
</dbReference>
<protein>
    <submittedName>
        <fullName evidence="11">MFS transporter, DHA1 family, tetracycline resistance protein</fullName>
    </submittedName>
    <submittedName>
        <fullName evidence="10">Tetracycline resistance MFS efflux pump</fullName>
    </submittedName>
</protein>
<keyword evidence="7 8" id="KW-0472">Membrane</keyword>
<evidence type="ECO:0000256" key="5">
    <source>
        <dbReference type="ARBA" id="ARBA00022692"/>
    </source>
</evidence>
<evidence type="ECO:0000313" key="12">
    <source>
        <dbReference type="Proteomes" id="UP000093508"/>
    </source>
</evidence>
<comment type="similarity">
    <text evidence="3">Belongs to the major facilitator superfamily. TCR/Tet family.</text>
</comment>
<keyword evidence="5 8" id="KW-0812">Transmembrane</keyword>
<dbReference type="PROSITE" id="PS00216">
    <property type="entry name" value="SUGAR_TRANSPORT_1"/>
    <property type="match status" value="1"/>
</dbReference>
<feature type="transmembrane region" description="Helical" evidence="8">
    <location>
        <begin position="137"/>
        <end position="160"/>
    </location>
</feature>
<dbReference type="EMBL" id="MAYF01000345">
    <property type="protein sequence ID" value="OCA71107.1"/>
    <property type="molecule type" value="Genomic_DNA"/>
</dbReference>
<evidence type="ECO:0000256" key="8">
    <source>
        <dbReference type="SAM" id="Phobius"/>
    </source>
</evidence>
<comment type="subcellular location">
    <subcellularLocation>
        <location evidence="2">Membrane</location>
        <topology evidence="2">Multi-pass membrane protein</topology>
    </subcellularLocation>
</comment>
<keyword evidence="4" id="KW-0813">Transport</keyword>
<dbReference type="InterPro" id="IPR020846">
    <property type="entry name" value="MFS_dom"/>
</dbReference>
<dbReference type="GO" id="GO:0016020">
    <property type="term" value="C:membrane"/>
    <property type="evidence" value="ECO:0007669"/>
    <property type="project" value="UniProtKB-SubCell"/>
</dbReference>
<feature type="transmembrane region" description="Helical" evidence="8">
    <location>
        <begin position="166"/>
        <end position="186"/>
    </location>
</feature>
<evidence type="ECO:0000256" key="6">
    <source>
        <dbReference type="ARBA" id="ARBA00022989"/>
    </source>
</evidence>
<dbReference type="GO" id="GO:0022857">
    <property type="term" value="F:transmembrane transporter activity"/>
    <property type="evidence" value="ECO:0007669"/>
    <property type="project" value="InterPro"/>
</dbReference>
<dbReference type="Proteomes" id="UP000184069">
    <property type="component" value="Unassembled WGS sequence"/>
</dbReference>
<feature type="transmembrane region" description="Helical" evidence="8">
    <location>
        <begin position="49"/>
        <end position="68"/>
    </location>
</feature>
<dbReference type="RefSeq" id="WP_066699880.1">
    <property type="nucleotide sequence ID" value="NZ_MAYF01000345.1"/>
</dbReference>
<feature type="transmembrane region" description="Helical" evidence="8">
    <location>
        <begin position="254"/>
        <end position="277"/>
    </location>
</feature>
<keyword evidence="12" id="KW-1185">Reference proteome</keyword>
<organism evidence="11 13">
    <name type="scientific">Chryseobacterium contaminans</name>
    <dbReference type="NCBI Taxonomy" id="1423959"/>
    <lineage>
        <taxon>Bacteria</taxon>
        <taxon>Pseudomonadati</taxon>
        <taxon>Bacteroidota</taxon>
        <taxon>Flavobacteriia</taxon>
        <taxon>Flavobacteriales</taxon>
        <taxon>Weeksellaceae</taxon>
        <taxon>Chryseobacterium group</taxon>
        <taxon>Chryseobacterium</taxon>
    </lineage>
</organism>
<comment type="function">
    <text evidence="1">Resistance to tetracycline by an active tetracycline efflux. This is an energy-dependent process that decreases the accumulation of the antibiotic in whole cells. This protein functions as a metal-tetracycline/H(+) antiporter.</text>
</comment>
<feature type="transmembrane region" description="Helical" evidence="8">
    <location>
        <begin position="105"/>
        <end position="125"/>
    </location>
</feature>
<dbReference type="InterPro" id="IPR036259">
    <property type="entry name" value="MFS_trans_sf"/>
</dbReference>
<evidence type="ECO:0000256" key="1">
    <source>
        <dbReference type="ARBA" id="ARBA00003279"/>
    </source>
</evidence>
<dbReference type="STRING" id="1423959.SAMN05444407_101170"/>
<dbReference type="Gene3D" id="1.20.1250.20">
    <property type="entry name" value="MFS general substrate transporter like domains"/>
    <property type="match status" value="1"/>
</dbReference>
<evidence type="ECO:0000313" key="10">
    <source>
        <dbReference type="EMBL" id="OCA71107.1"/>
    </source>
</evidence>
<dbReference type="SUPFAM" id="SSF103473">
    <property type="entry name" value="MFS general substrate transporter"/>
    <property type="match status" value="1"/>
</dbReference>
<dbReference type="PRINTS" id="PR01035">
    <property type="entry name" value="TCRTETA"/>
</dbReference>
<accession>A0A1M6VDR0</accession>
<evidence type="ECO:0000256" key="3">
    <source>
        <dbReference type="ARBA" id="ARBA00007520"/>
    </source>
</evidence>
<feature type="domain" description="Major facilitator superfamily (MFS) profile" evidence="9">
    <location>
        <begin position="8"/>
        <end position="404"/>
    </location>
</feature>
<dbReference type="OrthoDB" id="9793283at2"/>
<feature type="transmembrane region" description="Helical" evidence="8">
    <location>
        <begin position="80"/>
        <end position="99"/>
    </location>
</feature>
<evidence type="ECO:0000256" key="2">
    <source>
        <dbReference type="ARBA" id="ARBA00004141"/>
    </source>
</evidence>
<evidence type="ECO:0000313" key="13">
    <source>
        <dbReference type="Proteomes" id="UP000184069"/>
    </source>
</evidence>
<feature type="transmembrane region" description="Helical" evidence="8">
    <location>
        <begin position="344"/>
        <end position="369"/>
    </location>
</feature>
<feature type="transmembrane region" description="Helical" evidence="8">
    <location>
        <begin position="309"/>
        <end position="332"/>
    </location>
</feature>
<sequence>MPGKKEHALIFIYITVLIDIIGIGIIIPVLPTLITKLSNTDNISVTAQYIGWFISVYALMQFLFAPVLGGLSDRYGRRPVLLCSLLGLGVDYLILALAPDIAWLFVGRVINGIMGSSMTTAAAYISDISTPEKRGQYFGMMSAVAGIGMIIGPIIGGVLGQYGERIPFYAAAGLSLLNLIYGFFALPESLSKDKRRPFSWKTANPIGVMRSLNKEILAPAFIVAFILIALAGHSVQSSWSVYVMDKFKWKEDMIGYSMGLLGLLTVVFQGGLIGLFINKLGQKKSAIIFLAFFCVSMLLFGVASKGWMMFMVIAMYALGGMASPILQAMISAKIPDNKQGLLQGGLTSILSLSSIVGPLLMTWIFAYFTSPQSPIFYSGAPFVLGAVLAAIGSLCIYVAMKKNN</sequence>
<name>A0A1M6VDR0_9FLAO</name>
<dbReference type="InterPro" id="IPR011701">
    <property type="entry name" value="MFS"/>
</dbReference>